<dbReference type="Pfam" id="PF07957">
    <property type="entry name" value="DUF3294"/>
    <property type="match status" value="1"/>
</dbReference>
<protein>
    <submittedName>
        <fullName evidence="1">Uncharacterized protein</fullName>
    </submittedName>
</protein>
<dbReference type="Proteomes" id="UP000044841">
    <property type="component" value="Unassembled WGS sequence"/>
</dbReference>
<evidence type="ECO:0000313" key="1">
    <source>
        <dbReference type="EMBL" id="CUA69754.1"/>
    </source>
</evidence>
<gene>
    <name evidence="1" type="ORF">RSOLAG22IIIB_08677</name>
</gene>
<sequence length="139" mass="15610">MARRAPDMNRLLECLRGVLEEAPRLVETLQLHVEQLAVVHERLNLVERATKQADQASIARIINSRCSKSDDRVRPIRLLDGSLPLEPYPQTLGEFEGLSKEQLVQLAQRYGLGDGDTLPEGADLRALVFEYLGIKVCHP</sequence>
<reference evidence="1 2" key="1">
    <citation type="submission" date="2015-07" db="EMBL/GenBank/DDBJ databases">
        <authorList>
            <person name="Noorani M."/>
        </authorList>
    </citation>
    <scope>NUCLEOTIDE SEQUENCE [LARGE SCALE GENOMIC DNA]</scope>
    <source>
        <strain evidence="1">BBA 69670</strain>
    </source>
</reference>
<evidence type="ECO:0000313" key="2">
    <source>
        <dbReference type="Proteomes" id="UP000044841"/>
    </source>
</evidence>
<dbReference type="EMBL" id="CYGV01000946">
    <property type="protein sequence ID" value="CUA69754.1"/>
    <property type="molecule type" value="Genomic_DNA"/>
</dbReference>
<dbReference type="InterPro" id="IPR012917">
    <property type="entry name" value="DUF3294"/>
</dbReference>
<proteinExistence type="predicted"/>
<name>A0A0K6FUL9_9AGAM</name>
<organism evidence="1 2">
    <name type="scientific">Rhizoctonia solani</name>
    <dbReference type="NCBI Taxonomy" id="456999"/>
    <lineage>
        <taxon>Eukaryota</taxon>
        <taxon>Fungi</taxon>
        <taxon>Dikarya</taxon>
        <taxon>Basidiomycota</taxon>
        <taxon>Agaricomycotina</taxon>
        <taxon>Agaricomycetes</taxon>
        <taxon>Cantharellales</taxon>
        <taxon>Ceratobasidiaceae</taxon>
        <taxon>Rhizoctonia</taxon>
    </lineage>
</organism>
<accession>A0A0K6FUL9</accession>
<dbReference type="AlphaFoldDB" id="A0A0K6FUL9"/>
<keyword evidence="2" id="KW-1185">Reference proteome</keyword>